<dbReference type="Proteomes" id="UP001151760">
    <property type="component" value="Unassembled WGS sequence"/>
</dbReference>
<sequence>MKSRKVLGYQHLVMECIEQLRRKCIEQLRRVLASLCSGINISRGSVCSYFHQSLMSALSSSTGSTRGTKMTAFARILTASKPPETLRILCCIGEENVSSCRMLTREFYGTNTEEKEDGEEEGEEKK</sequence>
<evidence type="ECO:0000313" key="1">
    <source>
        <dbReference type="EMBL" id="GJU01482.1"/>
    </source>
</evidence>
<dbReference type="EMBL" id="BQNB010020968">
    <property type="protein sequence ID" value="GJU01482.1"/>
    <property type="molecule type" value="Genomic_DNA"/>
</dbReference>
<name>A0ABQ5IMQ5_9ASTR</name>
<proteinExistence type="predicted"/>
<reference evidence="1" key="2">
    <citation type="submission" date="2022-01" db="EMBL/GenBank/DDBJ databases">
        <authorList>
            <person name="Yamashiro T."/>
            <person name="Shiraishi A."/>
            <person name="Satake H."/>
            <person name="Nakayama K."/>
        </authorList>
    </citation>
    <scope>NUCLEOTIDE SEQUENCE</scope>
</reference>
<reference evidence="1" key="1">
    <citation type="journal article" date="2022" name="Int. J. Mol. Sci.">
        <title>Draft Genome of Tanacetum Coccineum: Genomic Comparison of Closely Related Tanacetum-Family Plants.</title>
        <authorList>
            <person name="Yamashiro T."/>
            <person name="Shiraishi A."/>
            <person name="Nakayama K."/>
            <person name="Satake H."/>
        </authorList>
    </citation>
    <scope>NUCLEOTIDE SEQUENCE</scope>
</reference>
<accession>A0ABQ5IMQ5</accession>
<comment type="caution">
    <text evidence="1">The sequence shown here is derived from an EMBL/GenBank/DDBJ whole genome shotgun (WGS) entry which is preliminary data.</text>
</comment>
<evidence type="ECO:0000313" key="2">
    <source>
        <dbReference type="Proteomes" id="UP001151760"/>
    </source>
</evidence>
<protein>
    <submittedName>
        <fullName evidence="1">Uncharacterized protein</fullName>
    </submittedName>
</protein>
<gene>
    <name evidence="1" type="ORF">Tco_1111820</name>
</gene>
<keyword evidence="2" id="KW-1185">Reference proteome</keyword>
<organism evidence="1 2">
    <name type="scientific">Tanacetum coccineum</name>
    <dbReference type="NCBI Taxonomy" id="301880"/>
    <lineage>
        <taxon>Eukaryota</taxon>
        <taxon>Viridiplantae</taxon>
        <taxon>Streptophyta</taxon>
        <taxon>Embryophyta</taxon>
        <taxon>Tracheophyta</taxon>
        <taxon>Spermatophyta</taxon>
        <taxon>Magnoliopsida</taxon>
        <taxon>eudicotyledons</taxon>
        <taxon>Gunneridae</taxon>
        <taxon>Pentapetalae</taxon>
        <taxon>asterids</taxon>
        <taxon>campanulids</taxon>
        <taxon>Asterales</taxon>
        <taxon>Asteraceae</taxon>
        <taxon>Asteroideae</taxon>
        <taxon>Anthemideae</taxon>
        <taxon>Anthemidinae</taxon>
        <taxon>Tanacetum</taxon>
    </lineage>
</organism>